<evidence type="ECO:0000313" key="2">
    <source>
        <dbReference type="Proteomes" id="UP000030649"/>
    </source>
</evidence>
<reference evidence="1 2" key="1">
    <citation type="journal article" date="2013" name="PLoS ONE">
        <title>Assembly-driven community genomics of a hypersaline microbial ecosystem.</title>
        <authorList>
            <person name="Podell S."/>
            <person name="Ugalde J.A."/>
            <person name="Narasingarao P."/>
            <person name="Banfield J.F."/>
            <person name="Heidelberg K.B."/>
            <person name="Allen E.E."/>
        </authorList>
    </citation>
    <scope>NUCLEOTIDE SEQUENCE [LARGE SCALE GENOMIC DNA]</scope>
    <source>
        <strain evidence="2">J07HQW1</strain>
    </source>
</reference>
<evidence type="ECO:0000313" key="1">
    <source>
        <dbReference type="EMBL" id="ERG93264.1"/>
    </source>
</evidence>
<dbReference type="Proteomes" id="UP000030649">
    <property type="component" value="Unassembled WGS sequence"/>
</dbReference>
<protein>
    <submittedName>
        <fullName evidence="1">Uncharacterized protein</fullName>
    </submittedName>
</protein>
<gene>
    <name evidence="1" type="ORF">J07HQW1_03325</name>
</gene>
<dbReference type="HOGENOM" id="CLU_3263733_0_0_2"/>
<dbReference type="EMBL" id="KE356560">
    <property type="protein sequence ID" value="ERG93264.1"/>
    <property type="molecule type" value="Genomic_DNA"/>
</dbReference>
<proteinExistence type="predicted"/>
<organism evidence="1 2">
    <name type="scientific">Haloquadratum walsbyi J07HQW1</name>
    <dbReference type="NCBI Taxonomy" id="1238424"/>
    <lineage>
        <taxon>Archaea</taxon>
        <taxon>Methanobacteriati</taxon>
        <taxon>Methanobacteriota</taxon>
        <taxon>Stenosarchaea group</taxon>
        <taxon>Halobacteria</taxon>
        <taxon>Halobacteriales</taxon>
        <taxon>Haloferacaceae</taxon>
        <taxon>Haloquadratum</taxon>
    </lineage>
</organism>
<sequence>MSLHDIAETETKTETGIPTLKKAVSAPEYGCITVTESSIYQ</sequence>
<accession>U1MSS7</accession>
<dbReference type="AlphaFoldDB" id="U1MSS7"/>
<name>U1MSS7_9EURY</name>